<evidence type="ECO:0008006" key="4">
    <source>
        <dbReference type="Google" id="ProtNLM"/>
    </source>
</evidence>
<gene>
    <name evidence="2" type="ORF">EJC51_18810</name>
</gene>
<accession>A0A3Q9BYX7</accession>
<organism evidence="2 3">
    <name type="scientific">Streptomyces aquilus</name>
    <dbReference type="NCBI Taxonomy" id="2548456"/>
    <lineage>
        <taxon>Bacteria</taxon>
        <taxon>Bacillati</taxon>
        <taxon>Actinomycetota</taxon>
        <taxon>Actinomycetes</taxon>
        <taxon>Kitasatosporales</taxon>
        <taxon>Streptomycetaceae</taxon>
        <taxon>Streptomyces</taxon>
    </lineage>
</organism>
<dbReference type="Proteomes" id="UP000280197">
    <property type="component" value="Chromosome"/>
</dbReference>
<dbReference type="KEGG" id="saqu:EJC51_18810"/>
<dbReference type="AlphaFoldDB" id="A0A3Q9BYX7"/>
<evidence type="ECO:0000256" key="1">
    <source>
        <dbReference type="SAM" id="SignalP"/>
    </source>
</evidence>
<feature type="signal peptide" evidence="1">
    <location>
        <begin position="1"/>
        <end position="24"/>
    </location>
</feature>
<sequence length="275" mass="28802">MKVKHTAAWVGFTAAALVATSACGADSVKQAAEAVDKTDAIMAALARATDRTEQLGSAEVKVSTDLGTGTPIAMDGTYSWGDGMAYDVHMDTAAAQMQAVQDDPKIHCLLVDGVYYYDVDPQASGPLKGKEWMKVDASAVFGERGAASMNAGGNPTASLKGLKYASDVEDLGSQTVNGQKATHYRAVIDQKHMGSFKEAYTGDGSLLNQMTGGADTITMDVWLGAKDLPVRLVQGMGKMKVTMDFTKFGATATVKAPPAAETADMTEALKEAQGQ</sequence>
<dbReference type="RefSeq" id="WP_126272147.1">
    <property type="nucleotide sequence ID" value="NZ_CP034463.1"/>
</dbReference>
<feature type="chain" id="PRO_5018622934" description="LppX_LprAFG lipoprotein" evidence="1">
    <location>
        <begin position="25"/>
        <end position="275"/>
    </location>
</feature>
<evidence type="ECO:0000313" key="2">
    <source>
        <dbReference type="EMBL" id="AZP17958.1"/>
    </source>
</evidence>
<protein>
    <recommendedName>
        <fullName evidence="4">LppX_LprAFG lipoprotein</fullName>
    </recommendedName>
</protein>
<keyword evidence="1" id="KW-0732">Signal</keyword>
<reference evidence="2 3" key="1">
    <citation type="submission" date="2018-12" db="EMBL/GenBank/DDBJ databases">
        <authorList>
            <person name="Li K."/>
        </authorList>
    </citation>
    <scope>NUCLEOTIDE SEQUENCE [LARGE SCALE GENOMIC DNA]</scope>
    <source>
        <strain evidence="3">CR22</strain>
    </source>
</reference>
<dbReference type="EMBL" id="CP034463">
    <property type="protein sequence ID" value="AZP17958.1"/>
    <property type="molecule type" value="Genomic_DNA"/>
</dbReference>
<dbReference type="SUPFAM" id="SSF89392">
    <property type="entry name" value="Prokaryotic lipoproteins and lipoprotein localization factors"/>
    <property type="match status" value="1"/>
</dbReference>
<dbReference type="PROSITE" id="PS51257">
    <property type="entry name" value="PROKAR_LIPOPROTEIN"/>
    <property type="match status" value="1"/>
</dbReference>
<dbReference type="Gene3D" id="2.50.20.20">
    <property type="match status" value="1"/>
</dbReference>
<evidence type="ECO:0000313" key="3">
    <source>
        <dbReference type="Proteomes" id="UP000280197"/>
    </source>
</evidence>
<name>A0A3Q9BYX7_9ACTN</name>
<dbReference type="InterPro" id="IPR029046">
    <property type="entry name" value="LolA/LolB/LppX"/>
</dbReference>
<proteinExistence type="predicted"/>
<keyword evidence="3" id="KW-1185">Reference proteome</keyword>